<feature type="domain" description="Resolvase/invertase-type recombinase catalytic" evidence="2">
    <location>
        <begin position="18"/>
        <end position="170"/>
    </location>
</feature>
<dbReference type="InterPro" id="IPR006119">
    <property type="entry name" value="Resolv_N"/>
</dbReference>
<dbReference type="SMART" id="SM00857">
    <property type="entry name" value="Resolvase"/>
    <property type="match status" value="1"/>
</dbReference>
<dbReference type="Proteomes" id="UP000094256">
    <property type="component" value="Chromosome"/>
</dbReference>
<dbReference type="InterPro" id="IPR038109">
    <property type="entry name" value="DNA_bind_recomb_sf"/>
</dbReference>
<evidence type="ECO:0000313" key="4">
    <source>
        <dbReference type="EMBL" id="AOH86335.1"/>
    </source>
</evidence>
<dbReference type="Gene3D" id="3.40.50.1390">
    <property type="entry name" value="Resolvase, N-terminal catalytic domain"/>
    <property type="match status" value="1"/>
</dbReference>
<evidence type="ECO:0000259" key="2">
    <source>
        <dbReference type="PROSITE" id="PS51736"/>
    </source>
</evidence>
<gene>
    <name evidence="4" type="ORF">AWL63_22635</name>
</gene>
<reference evidence="4 5" key="1">
    <citation type="submission" date="2016-01" db="EMBL/GenBank/DDBJ databases">
        <title>Complete genome and mega plasmid sequence of Sphingomonas panacis DCY99 elicits systemic resistance in rice to Xanthomonas oryzae.</title>
        <authorList>
            <person name="Kim Y.J."/>
            <person name="Yang D.C."/>
            <person name="Sing P."/>
        </authorList>
    </citation>
    <scope>NUCLEOTIDE SEQUENCE [LARGE SCALE GENOMIC DNA]</scope>
    <source>
        <strain evidence="4 5">DCY99</strain>
    </source>
</reference>
<accession>A0A1B3ZFX6</accession>
<sequence length="605" mass="68278">MRATVIEIAIQSPTPRVRCAIYTRKSSDAGLERDVNSLDAQREICAAYVKCNEHKGWCELPTRYDDGGYSGGTLDRPALRRLLADVEAGQIDVIVFYKIDRLTRSLADFVRLMEAMNRFSISFVSVTQSFDTSESMGRMVLNVLITFAQFEREMLSDRIKDKLAMMRRKGLFVNGHPPIGYDKVNGHLVVNDAEAEIVRDIFRRVAEYPSVFQLMKHLQAEGVCTKAFISKRGRRIGGTPMHAGSIYGLLRNPLYIGFIKDGEEWHEGQHEPIVDRELWDRAQDLRAARAQPRIAWDVSRNLLHGLIWDDSGRPLYTNTGGTGKRRYRYYDSEPKAPGRKKYLFKVRVRADMVEELTFTSVCAFFEDHAQVRKALLTLGNFDIKSQQINAQSQSVVKRLTQMGNDELRRLYEAVFVRVEVAKTELRLLLRCREIAQLLTSTHLLNDPVIASDGIEARVHLLSVNANLICAHRDFTLPIASPPLCGTPDKKLVNLISRAFAARAAVMANRDKPIAELAKTFKLGPSKFARLIRLTYLAPDIQAAIIDGNHPSDLTAHKLIYSTLPLDWYQQRLLLGFCVEGLSNENPPNSPHREVNHPGFAGGSTS</sequence>
<dbReference type="STRING" id="1560345.AWL63_22635"/>
<evidence type="ECO:0000259" key="3">
    <source>
        <dbReference type="PROSITE" id="PS51737"/>
    </source>
</evidence>
<proteinExistence type="predicted"/>
<dbReference type="Pfam" id="PF00239">
    <property type="entry name" value="Resolvase"/>
    <property type="match status" value="1"/>
</dbReference>
<dbReference type="OrthoDB" id="7277848at2"/>
<dbReference type="InterPro" id="IPR011109">
    <property type="entry name" value="DNA_bind_recombinase_dom"/>
</dbReference>
<dbReference type="PROSITE" id="PS51736">
    <property type="entry name" value="RECOMBINASES_3"/>
    <property type="match status" value="1"/>
</dbReference>
<dbReference type="PANTHER" id="PTHR30461:SF23">
    <property type="entry name" value="DNA RECOMBINASE-RELATED"/>
    <property type="match status" value="1"/>
</dbReference>
<name>A0A1B3ZFX6_9SPHN</name>
<dbReference type="EMBL" id="CP014168">
    <property type="protein sequence ID" value="AOH86335.1"/>
    <property type="molecule type" value="Genomic_DNA"/>
</dbReference>
<dbReference type="SUPFAM" id="SSF53041">
    <property type="entry name" value="Resolvase-like"/>
    <property type="match status" value="1"/>
</dbReference>
<keyword evidence="5" id="KW-1185">Reference proteome</keyword>
<evidence type="ECO:0008006" key="6">
    <source>
        <dbReference type="Google" id="ProtNLM"/>
    </source>
</evidence>
<dbReference type="Pfam" id="PF07508">
    <property type="entry name" value="Recombinase"/>
    <property type="match status" value="1"/>
</dbReference>
<dbReference type="CDD" id="cd00338">
    <property type="entry name" value="Ser_Recombinase"/>
    <property type="match status" value="1"/>
</dbReference>
<dbReference type="AlphaFoldDB" id="A0A1B3ZFX6"/>
<dbReference type="KEGG" id="span:AWL63_22635"/>
<evidence type="ECO:0000256" key="1">
    <source>
        <dbReference type="SAM" id="MobiDB-lite"/>
    </source>
</evidence>
<dbReference type="GO" id="GO:0003677">
    <property type="term" value="F:DNA binding"/>
    <property type="evidence" value="ECO:0007669"/>
    <property type="project" value="InterPro"/>
</dbReference>
<dbReference type="Gene3D" id="3.90.1750.20">
    <property type="entry name" value="Putative Large Serine Recombinase, Chain B, Domain 2"/>
    <property type="match status" value="1"/>
</dbReference>
<organism evidence="4 5">
    <name type="scientific">Sphingomonas panacis</name>
    <dbReference type="NCBI Taxonomy" id="1560345"/>
    <lineage>
        <taxon>Bacteria</taxon>
        <taxon>Pseudomonadati</taxon>
        <taxon>Pseudomonadota</taxon>
        <taxon>Alphaproteobacteria</taxon>
        <taxon>Sphingomonadales</taxon>
        <taxon>Sphingomonadaceae</taxon>
        <taxon>Sphingomonas</taxon>
    </lineage>
</organism>
<dbReference type="PANTHER" id="PTHR30461">
    <property type="entry name" value="DNA-INVERTASE FROM LAMBDOID PROPHAGE"/>
    <property type="match status" value="1"/>
</dbReference>
<feature type="region of interest" description="Disordered" evidence="1">
    <location>
        <begin position="584"/>
        <end position="605"/>
    </location>
</feature>
<dbReference type="PROSITE" id="PS51737">
    <property type="entry name" value="RECOMBINASE_DNA_BIND"/>
    <property type="match status" value="1"/>
</dbReference>
<dbReference type="InterPro" id="IPR050639">
    <property type="entry name" value="SSR_resolvase"/>
</dbReference>
<dbReference type="GO" id="GO:0000150">
    <property type="term" value="F:DNA strand exchange activity"/>
    <property type="evidence" value="ECO:0007669"/>
    <property type="project" value="InterPro"/>
</dbReference>
<dbReference type="SUPFAM" id="SSF109709">
    <property type="entry name" value="KorB DNA-binding domain-like"/>
    <property type="match status" value="1"/>
</dbReference>
<protein>
    <recommendedName>
        <fullName evidence="6">Resolvase</fullName>
    </recommendedName>
</protein>
<dbReference type="InterPro" id="IPR036162">
    <property type="entry name" value="Resolvase-like_N_sf"/>
</dbReference>
<evidence type="ECO:0000313" key="5">
    <source>
        <dbReference type="Proteomes" id="UP000094256"/>
    </source>
</evidence>
<feature type="domain" description="Recombinase" evidence="3">
    <location>
        <begin position="178"/>
        <end position="292"/>
    </location>
</feature>